<dbReference type="HOGENOM" id="CLU_1989520_0_0_9"/>
<gene>
    <name evidence="2" type="ordered locus">Hore_05730</name>
</gene>
<protein>
    <submittedName>
        <fullName evidence="2">Uncharacterized protein</fullName>
    </submittedName>
</protein>
<reference evidence="2 3" key="1">
    <citation type="journal article" date="2009" name="PLoS ONE">
        <title>Genome analysis of the anaerobic thermohalophilic bacterium Halothermothrix orenii.</title>
        <authorList>
            <person name="Mavromatis K."/>
            <person name="Ivanova N."/>
            <person name="Anderson I."/>
            <person name="Lykidis A."/>
            <person name="Hooper S.D."/>
            <person name="Sun H."/>
            <person name="Kunin V."/>
            <person name="Lapidus A."/>
            <person name="Hugenholtz P."/>
            <person name="Patel B."/>
            <person name="Kyrpides N.C."/>
        </authorList>
    </citation>
    <scope>NUCLEOTIDE SEQUENCE [LARGE SCALE GENOMIC DNA]</scope>
    <source>
        <strain evidence="3">H 168 / OCM 544 / DSM 9562</strain>
    </source>
</reference>
<dbReference type="EMBL" id="CP001098">
    <property type="protein sequence ID" value="ACL69330.1"/>
    <property type="molecule type" value="Genomic_DNA"/>
</dbReference>
<dbReference type="KEGG" id="hor:Hore_05730"/>
<evidence type="ECO:0000313" key="3">
    <source>
        <dbReference type="Proteomes" id="UP000000719"/>
    </source>
</evidence>
<name>B8D2A3_HALOH</name>
<feature type="compositionally biased region" description="Basic and acidic residues" evidence="1">
    <location>
        <begin position="69"/>
        <end position="90"/>
    </location>
</feature>
<dbReference type="STRING" id="373903.Hore_05730"/>
<keyword evidence="3" id="KW-1185">Reference proteome</keyword>
<feature type="region of interest" description="Disordered" evidence="1">
    <location>
        <begin position="38"/>
        <end position="90"/>
    </location>
</feature>
<evidence type="ECO:0000256" key="1">
    <source>
        <dbReference type="SAM" id="MobiDB-lite"/>
    </source>
</evidence>
<evidence type="ECO:0000313" key="2">
    <source>
        <dbReference type="EMBL" id="ACL69330.1"/>
    </source>
</evidence>
<dbReference type="Proteomes" id="UP000000719">
    <property type="component" value="Chromosome"/>
</dbReference>
<proteinExistence type="predicted"/>
<sequence length="125" mass="13687">MLNKKFMAGLLLGSLIGITIATVSGRVVKEKVMIGFKDENKDQGGSGGGVQKVDSEKKGQGKYVGPGERGNEKKEEMVRNPEEEVQKKAGQEEAYVADQMLSKLNFGKKISQLEEALKNLREDNT</sequence>
<dbReference type="AlphaFoldDB" id="B8D2A3"/>
<organism evidence="2 3">
    <name type="scientific">Halothermothrix orenii (strain H 168 / OCM 544 / DSM 9562)</name>
    <dbReference type="NCBI Taxonomy" id="373903"/>
    <lineage>
        <taxon>Bacteria</taxon>
        <taxon>Bacillati</taxon>
        <taxon>Bacillota</taxon>
        <taxon>Clostridia</taxon>
        <taxon>Halanaerobiales</taxon>
        <taxon>Halothermotrichaceae</taxon>
        <taxon>Halothermothrix</taxon>
    </lineage>
</organism>
<accession>B8D2A3</accession>